<organism evidence="2">
    <name type="scientific">Timema californicum</name>
    <name type="common">California timema</name>
    <name type="synonym">Walking stick</name>
    <dbReference type="NCBI Taxonomy" id="61474"/>
    <lineage>
        <taxon>Eukaryota</taxon>
        <taxon>Metazoa</taxon>
        <taxon>Ecdysozoa</taxon>
        <taxon>Arthropoda</taxon>
        <taxon>Hexapoda</taxon>
        <taxon>Insecta</taxon>
        <taxon>Pterygota</taxon>
        <taxon>Neoptera</taxon>
        <taxon>Polyneoptera</taxon>
        <taxon>Phasmatodea</taxon>
        <taxon>Timematodea</taxon>
        <taxon>Timematoidea</taxon>
        <taxon>Timematidae</taxon>
        <taxon>Timema</taxon>
    </lineage>
</organism>
<dbReference type="Pfam" id="PF13460">
    <property type="entry name" value="NAD_binding_10"/>
    <property type="match status" value="1"/>
</dbReference>
<dbReference type="SUPFAM" id="SSF51735">
    <property type="entry name" value="NAD(P)-binding Rossmann-fold domains"/>
    <property type="match status" value="1"/>
</dbReference>
<name>A0A7R9J2B3_TIMCA</name>
<dbReference type="Gene3D" id="3.40.50.720">
    <property type="entry name" value="NAD(P)-binding Rossmann-like Domain"/>
    <property type="match status" value="1"/>
</dbReference>
<dbReference type="PANTHER" id="PTHR43355:SF2">
    <property type="entry name" value="FLAVIN REDUCTASE (NADPH)"/>
    <property type="match status" value="1"/>
</dbReference>
<dbReference type="GO" id="GO:0042602">
    <property type="term" value="F:riboflavin reductase (NADPH) activity"/>
    <property type="evidence" value="ECO:0007669"/>
    <property type="project" value="TreeGrafter"/>
</dbReference>
<evidence type="ECO:0000259" key="1">
    <source>
        <dbReference type="Pfam" id="PF13460"/>
    </source>
</evidence>
<evidence type="ECO:0000313" key="2">
    <source>
        <dbReference type="EMBL" id="CAD7571084.1"/>
    </source>
</evidence>
<proteinExistence type="predicted"/>
<protein>
    <submittedName>
        <fullName evidence="2">(California timema) hypothetical protein</fullName>
    </submittedName>
</protein>
<reference evidence="2" key="1">
    <citation type="submission" date="2020-11" db="EMBL/GenBank/DDBJ databases">
        <authorList>
            <person name="Tran Van P."/>
        </authorList>
    </citation>
    <scope>NUCLEOTIDE SEQUENCE</scope>
</reference>
<dbReference type="InterPro" id="IPR051606">
    <property type="entry name" value="Polyketide_Oxido-like"/>
</dbReference>
<feature type="domain" description="NAD(P)-binding" evidence="1">
    <location>
        <begin position="8"/>
        <end position="115"/>
    </location>
</feature>
<sequence>MKQIAIFGATGQVGLWATRRALALGLSVRVLLREPTRLPEELRSKVDVKQGDATKLEDVQATVEGVDAVLVALGTRNDISASTTMSEGMRNIITAMKSCNVDTVSVCLSVIKIDESDDVEACSGVVVEVDICAAVVQDINRCEGTEVEILGDSKVDCEFDGRKVLGDAGSFLFYDLEKIPPMFRHVTADHQRMLDSIKGSGLKWIAVLPPHFTGESFYMHRHTLDSPSSKYTVKEGSSPGRTITKQDLGQFLVESLSLPQYYNKVLGIATNME</sequence>
<dbReference type="GO" id="GO:0004074">
    <property type="term" value="F:biliverdin reductase [NAD(P)H] activity"/>
    <property type="evidence" value="ECO:0007669"/>
    <property type="project" value="TreeGrafter"/>
</dbReference>
<dbReference type="AlphaFoldDB" id="A0A7R9J2B3"/>
<dbReference type="InterPro" id="IPR016040">
    <property type="entry name" value="NAD(P)-bd_dom"/>
</dbReference>
<accession>A0A7R9J2B3</accession>
<dbReference type="PANTHER" id="PTHR43355">
    <property type="entry name" value="FLAVIN REDUCTASE (NADPH)"/>
    <property type="match status" value="1"/>
</dbReference>
<dbReference type="InterPro" id="IPR036291">
    <property type="entry name" value="NAD(P)-bd_dom_sf"/>
</dbReference>
<gene>
    <name evidence="2" type="ORF">TCMB3V08_LOCUS3769</name>
</gene>
<dbReference type="EMBL" id="OE180335">
    <property type="protein sequence ID" value="CAD7571084.1"/>
    <property type="molecule type" value="Genomic_DNA"/>
</dbReference>